<proteinExistence type="inferred from homology"/>
<dbReference type="PANTHER" id="PTHR47959:SF13">
    <property type="entry name" value="ATP-DEPENDENT RNA HELICASE RHLE"/>
    <property type="match status" value="1"/>
</dbReference>
<evidence type="ECO:0000256" key="5">
    <source>
        <dbReference type="HAMAP-Rule" id="MF_00968"/>
    </source>
</evidence>
<keyword evidence="2 5" id="KW-0378">Hydrolase</keyword>
<dbReference type="SMART" id="SM00490">
    <property type="entry name" value="HELICc"/>
    <property type="match status" value="1"/>
</dbReference>
<dbReference type="Gene3D" id="3.40.50.300">
    <property type="entry name" value="P-loop containing nucleotide triphosphate hydrolases"/>
    <property type="match status" value="2"/>
</dbReference>
<feature type="domain" description="Helicase ATP-binding" evidence="8">
    <location>
        <begin position="32"/>
        <end position="206"/>
    </location>
</feature>
<keyword evidence="5" id="KW-0690">Ribosome biogenesis</keyword>
<dbReference type="Proteomes" id="UP000653056">
    <property type="component" value="Unassembled WGS sequence"/>
</dbReference>
<dbReference type="InterPro" id="IPR000629">
    <property type="entry name" value="RNA-helicase_DEAD-box_CS"/>
</dbReference>
<name>A0ABQ2YF11_9GAMM</name>
<evidence type="ECO:0000313" key="11">
    <source>
        <dbReference type="EMBL" id="GGX79994.1"/>
    </source>
</evidence>
<keyword evidence="1 5" id="KW-0547">Nucleotide-binding</keyword>
<sequence length="426" mass="47213">MSFSELGLRAELLRAVEEQGYTIPTPIQRQAIPAVLGGGDLLASAQTGTGKTAGFTLPLLQRLADGPRPKARQIRALVLTPTRELAAQVGESVADYGRHLKLRSHVIFGGVGQQPQVDAIRPGLDVLIATPGRLLDLHQQRHVDLSRVETLVLDEADRMLDMGFIHDIRKVLRLLPEKRQNLLFSATFSAEIQTLANKLLEAPTMIEVARRNTTAETIDQAIYRVDRDKKRDLLAHLITKHRWYQVLVFTRTKHGANRLAEQLSKQDIPAMAIHGNKSQSARTKALAAFKSGDLQVLVATDIAARGLDISELPHVVNFELPNVAEDYVHRIGRTGRAGSLGQAVSLVCVDEHGLLGGIEKLIKKSLEKRIEPGFEPDPAAKPEPIENGRRQRSDRRGATQQRQAKGPGNEADQRPRRRRSRTQRRA</sequence>
<evidence type="ECO:0000256" key="6">
    <source>
        <dbReference type="PROSITE-ProRule" id="PRU00552"/>
    </source>
</evidence>
<dbReference type="InterPro" id="IPR001650">
    <property type="entry name" value="Helicase_C-like"/>
</dbReference>
<dbReference type="RefSeq" id="WP_189465695.1">
    <property type="nucleotide sequence ID" value="NZ_BMXS01000001.1"/>
</dbReference>
<comment type="catalytic activity">
    <reaction evidence="5">
        <text>ATP + H2O = ADP + phosphate + H(+)</text>
        <dbReference type="Rhea" id="RHEA:13065"/>
        <dbReference type="ChEBI" id="CHEBI:15377"/>
        <dbReference type="ChEBI" id="CHEBI:15378"/>
        <dbReference type="ChEBI" id="CHEBI:30616"/>
        <dbReference type="ChEBI" id="CHEBI:43474"/>
        <dbReference type="ChEBI" id="CHEBI:456216"/>
        <dbReference type="EC" id="3.6.4.13"/>
    </reaction>
</comment>
<feature type="domain" description="DEAD-box RNA helicase Q" evidence="10">
    <location>
        <begin position="1"/>
        <end position="29"/>
    </location>
</feature>
<dbReference type="PROSITE" id="PS51194">
    <property type="entry name" value="HELICASE_CTER"/>
    <property type="match status" value="1"/>
</dbReference>
<dbReference type="InterPro" id="IPR014001">
    <property type="entry name" value="Helicase_ATP-bd"/>
</dbReference>
<dbReference type="InterPro" id="IPR028622">
    <property type="entry name" value="DEAD_helicase_RhlE"/>
</dbReference>
<dbReference type="InterPro" id="IPR050079">
    <property type="entry name" value="DEAD_box_RNA_helicase"/>
</dbReference>
<dbReference type="EC" id="3.6.4.13" evidence="5"/>
<dbReference type="CDD" id="cd00268">
    <property type="entry name" value="DEADc"/>
    <property type="match status" value="1"/>
</dbReference>
<comment type="caution">
    <text evidence="11">The sequence shown here is derived from an EMBL/GenBank/DDBJ whole genome shotgun (WGS) entry which is preliminary data.</text>
</comment>
<comment type="similarity">
    <text evidence="5">Belongs to the DEAD box helicase family. RhlE subfamily.</text>
</comment>
<dbReference type="HAMAP" id="MF_00968">
    <property type="entry name" value="DEAD_helicase_RhlE"/>
    <property type="match status" value="1"/>
</dbReference>
<dbReference type="SMART" id="SM00487">
    <property type="entry name" value="DEXDc"/>
    <property type="match status" value="1"/>
</dbReference>
<evidence type="ECO:0000256" key="7">
    <source>
        <dbReference type="SAM" id="MobiDB-lite"/>
    </source>
</evidence>
<feature type="compositionally biased region" description="Basic and acidic residues" evidence="7">
    <location>
        <begin position="372"/>
        <end position="397"/>
    </location>
</feature>
<dbReference type="PROSITE" id="PS00039">
    <property type="entry name" value="DEAD_ATP_HELICASE"/>
    <property type="match status" value="1"/>
</dbReference>
<keyword evidence="3 5" id="KW-0347">Helicase</keyword>
<keyword evidence="12" id="KW-1185">Reference proteome</keyword>
<feature type="short sequence motif" description="Q motif" evidence="6">
    <location>
        <begin position="1"/>
        <end position="29"/>
    </location>
</feature>
<protein>
    <recommendedName>
        <fullName evidence="5">ATP-dependent RNA helicase RhlE</fullName>
        <ecNumber evidence="5">3.6.4.13</ecNumber>
    </recommendedName>
</protein>
<dbReference type="PROSITE" id="PS51195">
    <property type="entry name" value="Q_MOTIF"/>
    <property type="match status" value="1"/>
</dbReference>
<accession>A0ABQ2YF11</accession>
<dbReference type="PROSITE" id="PS51192">
    <property type="entry name" value="HELICASE_ATP_BIND_1"/>
    <property type="match status" value="1"/>
</dbReference>
<keyword evidence="4 5" id="KW-0067">ATP-binding</keyword>
<dbReference type="GO" id="GO:0004386">
    <property type="term" value="F:helicase activity"/>
    <property type="evidence" value="ECO:0007669"/>
    <property type="project" value="UniProtKB-KW"/>
</dbReference>
<evidence type="ECO:0000259" key="9">
    <source>
        <dbReference type="PROSITE" id="PS51194"/>
    </source>
</evidence>
<evidence type="ECO:0000256" key="4">
    <source>
        <dbReference type="ARBA" id="ARBA00022840"/>
    </source>
</evidence>
<dbReference type="InterPro" id="IPR011545">
    <property type="entry name" value="DEAD/DEAH_box_helicase_dom"/>
</dbReference>
<dbReference type="Pfam" id="PF00270">
    <property type="entry name" value="DEAD"/>
    <property type="match status" value="1"/>
</dbReference>
<comment type="subcellular location">
    <subcellularLocation>
        <location evidence="5">Cytoplasm</location>
    </subcellularLocation>
</comment>
<dbReference type="InterPro" id="IPR027417">
    <property type="entry name" value="P-loop_NTPase"/>
</dbReference>
<dbReference type="CDD" id="cd18787">
    <property type="entry name" value="SF2_C_DEAD"/>
    <property type="match status" value="1"/>
</dbReference>
<feature type="domain" description="Helicase C-terminal" evidence="9">
    <location>
        <begin position="217"/>
        <end position="378"/>
    </location>
</feature>
<dbReference type="InterPro" id="IPR014014">
    <property type="entry name" value="RNA_helicase_DEAD_Q_motif"/>
</dbReference>
<evidence type="ECO:0000256" key="3">
    <source>
        <dbReference type="ARBA" id="ARBA00022806"/>
    </source>
</evidence>
<feature type="region of interest" description="Disordered" evidence="7">
    <location>
        <begin position="372"/>
        <end position="426"/>
    </location>
</feature>
<evidence type="ECO:0000259" key="8">
    <source>
        <dbReference type="PROSITE" id="PS51192"/>
    </source>
</evidence>
<evidence type="ECO:0000256" key="2">
    <source>
        <dbReference type="ARBA" id="ARBA00022801"/>
    </source>
</evidence>
<gene>
    <name evidence="11" type="primary">rhlE1</name>
    <name evidence="5" type="synonym">rhlE</name>
    <name evidence="11" type="ORF">GCM10007160_04310</name>
</gene>
<dbReference type="Pfam" id="PF00271">
    <property type="entry name" value="Helicase_C"/>
    <property type="match status" value="1"/>
</dbReference>
<dbReference type="SUPFAM" id="SSF52540">
    <property type="entry name" value="P-loop containing nucleoside triphosphate hydrolases"/>
    <property type="match status" value="1"/>
</dbReference>
<evidence type="ECO:0000259" key="10">
    <source>
        <dbReference type="PROSITE" id="PS51195"/>
    </source>
</evidence>
<evidence type="ECO:0000313" key="12">
    <source>
        <dbReference type="Proteomes" id="UP000653056"/>
    </source>
</evidence>
<dbReference type="InterPro" id="IPR044742">
    <property type="entry name" value="DEAD/DEAH_RhlB"/>
</dbReference>
<comment type="function">
    <text evidence="5">DEAD-box RNA helicase involved in ribosome assembly. Has RNA-dependent ATPase activity and unwinds double-stranded RNA.</text>
</comment>
<dbReference type="PANTHER" id="PTHR47959">
    <property type="entry name" value="ATP-DEPENDENT RNA HELICASE RHLE-RELATED"/>
    <property type="match status" value="1"/>
</dbReference>
<reference evidence="12" key="1">
    <citation type="journal article" date="2019" name="Int. J. Syst. Evol. Microbiol.">
        <title>The Global Catalogue of Microorganisms (GCM) 10K type strain sequencing project: providing services to taxonomists for standard genome sequencing and annotation.</title>
        <authorList>
            <consortium name="The Broad Institute Genomics Platform"/>
            <consortium name="The Broad Institute Genome Sequencing Center for Infectious Disease"/>
            <person name="Wu L."/>
            <person name="Ma J."/>
        </authorList>
    </citation>
    <scope>NUCLEOTIDE SEQUENCE [LARGE SCALE GENOMIC DNA]</scope>
    <source>
        <strain evidence="12">KCTC 22228</strain>
    </source>
</reference>
<keyword evidence="5" id="KW-0963">Cytoplasm</keyword>
<organism evidence="11 12">
    <name type="scientific">Litchfieldella qijiaojingensis</name>
    <dbReference type="NCBI Taxonomy" id="980347"/>
    <lineage>
        <taxon>Bacteria</taxon>
        <taxon>Pseudomonadati</taxon>
        <taxon>Pseudomonadota</taxon>
        <taxon>Gammaproteobacteria</taxon>
        <taxon>Oceanospirillales</taxon>
        <taxon>Halomonadaceae</taxon>
        <taxon>Litchfieldella</taxon>
    </lineage>
</organism>
<dbReference type="EMBL" id="BMXS01000001">
    <property type="protein sequence ID" value="GGX79994.1"/>
    <property type="molecule type" value="Genomic_DNA"/>
</dbReference>
<feature type="compositionally biased region" description="Basic residues" evidence="7">
    <location>
        <begin position="415"/>
        <end position="426"/>
    </location>
</feature>
<evidence type="ECO:0000256" key="1">
    <source>
        <dbReference type="ARBA" id="ARBA00022741"/>
    </source>
</evidence>